<keyword evidence="4" id="KW-0677">Repeat</keyword>
<dbReference type="InterPro" id="IPR050252">
    <property type="entry name" value="Beta/Gamma-Crystallin"/>
</dbReference>
<sequence>ITVWEEENFQGKRCEFLMECPSIMERGFRKIRSIKVESGPWVGFEYPEYQGQQFILEKGDYPRWEAWSGNSGYRTELLLSFRPVKCAVRVAAPTGSRLPARILGCSLGLKCNPKHRPSSFSFRHWKATPQVGHPLGSPGVSWWVAYQYPGYRGYQYVLERDRQNGEFKKYNEYSSQAHTNQIQSIRRVQH</sequence>
<dbReference type="InterPro" id="IPR011024">
    <property type="entry name" value="G_crystallin-like"/>
</dbReference>
<organism evidence="9 10">
    <name type="scientific">Egretta garzetta</name>
    <name type="common">Little egret</name>
    <dbReference type="NCBI Taxonomy" id="188379"/>
    <lineage>
        <taxon>Eukaryota</taxon>
        <taxon>Metazoa</taxon>
        <taxon>Chordata</taxon>
        <taxon>Craniata</taxon>
        <taxon>Vertebrata</taxon>
        <taxon>Euteleostomi</taxon>
        <taxon>Archelosauria</taxon>
        <taxon>Archosauria</taxon>
        <taxon>Dinosauria</taxon>
        <taxon>Saurischia</taxon>
        <taxon>Theropoda</taxon>
        <taxon>Coelurosauria</taxon>
        <taxon>Aves</taxon>
        <taxon>Neognathae</taxon>
        <taxon>Neoaves</taxon>
        <taxon>Aequornithes</taxon>
        <taxon>Pelecaniformes</taxon>
        <taxon>Ardeidae</taxon>
        <taxon>Egretta</taxon>
    </lineage>
</organism>
<evidence type="ECO:0000256" key="2">
    <source>
        <dbReference type="ARBA" id="ARBA00009646"/>
    </source>
</evidence>
<dbReference type="STRING" id="188379.A0A091KCX7"/>
<feature type="non-terminal residue" evidence="9">
    <location>
        <position position="190"/>
    </location>
</feature>
<evidence type="ECO:0000313" key="10">
    <source>
        <dbReference type="Proteomes" id="UP000053119"/>
    </source>
</evidence>
<dbReference type="EMBL" id="KK502214">
    <property type="protein sequence ID" value="KFP21616.1"/>
    <property type="molecule type" value="Genomic_DNA"/>
</dbReference>
<keyword evidence="3" id="KW-0273">Eye lens protein</keyword>
<keyword evidence="10" id="KW-1185">Reference proteome</keyword>
<evidence type="ECO:0000256" key="3">
    <source>
        <dbReference type="ARBA" id="ARBA00022613"/>
    </source>
</evidence>
<accession>A0A091KCX7</accession>
<feature type="domain" description="Beta/gamma crystallin 'Greek key'" evidence="8">
    <location>
        <begin position="39"/>
        <end position="85"/>
    </location>
</feature>
<dbReference type="GO" id="GO:0007601">
    <property type="term" value="P:visual perception"/>
    <property type="evidence" value="ECO:0007669"/>
    <property type="project" value="TreeGrafter"/>
</dbReference>
<dbReference type="PRINTS" id="PR01367">
    <property type="entry name" value="BGCRYSTALLIN"/>
</dbReference>
<comment type="function">
    <text evidence="1">Crystallins are the dominant structural components of the vertebrate eye lens.</text>
</comment>
<dbReference type="FunFam" id="2.60.20.10:FF:000002">
    <property type="entry name" value="Crystallin, beta B2"/>
    <property type="match status" value="1"/>
</dbReference>
<feature type="domain" description="Beta/gamma crystallin 'Greek key'" evidence="8">
    <location>
        <begin position="141"/>
        <end position="189"/>
    </location>
</feature>
<dbReference type="PROSITE" id="PS50915">
    <property type="entry name" value="CRYSTALLIN_BETA_GAMMA"/>
    <property type="match status" value="3"/>
</dbReference>
<dbReference type="Pfam" id="PF00030">
    <property type="entry name" value="Crystall"/>
    <property type="match status" value="2"/>
</dbReference>
<evidence type="ECO:0000259" key="8">
    <source>
        <dbReference type="PROSITE" id="PS50915"/>
    </source>
</evidence>
<feature type="non-terminal residue" evidence="9">
    <location>
        <position position="1"/>
    </location>
</feature>
<protein>
    <recommendedName>
        <fullName evidence="6">Beta-crystallin A2</fullName>
    </recommendedName>
    <alternativeName>
        <fullName evidence="7">Beta-A2 crystallin</fullName>
    </alternativeName>
</protein>
<dbReference type="InterPro" id="IPR001064">
    <property type="entry name" value="Beta/gamma_crystallin"/>
</dbReference>
<evidence type="ECO:0000256" key="7">
    <source>
        <dbReference type="ARBA" id="ARBA00042193"/>
    </source>
</evidence>
<dbReference type="PANTHER" id="PTHR11818">
    <property type="entry name" value="BETA/GAMMA CRYSTALLIN"/>
    <property type="match status" value="1"/>
</dbReference>
<reference evidence="9 10" key="1">
    <citation type="submission" date="2014-04" db="EMBL/GenBank/DDBJ databases">
        <title>Genome evolution of avian class.</title>
        <authorList>
            <person name="Zhang G."/>
            <person name="Li C."/>
        </authorList>
    </citation>
    <scope>NUCLEOTIDE SEQUENCE [LARGE SCALE GENOMIC DNA]</scope>
    <source>
        <strain evidence="9">BGI_Z169</strain>
    </source>
</reference>
<dbReference type="Proteomes" id="UP000053119">
    <property type="component" value="Unassembled WGS sequence"/>
</dbReference>
<evidence type="ECO:0000256" key="1">
    <source>
        <dbReference type="ARBA" id="ARBA00003689"/>
    </source>
</evidence>
<evidence type="ECO:0000256" key="5">
    <source>
        <dbReference type="ARBA" id="ARBA00025922"/>
    </source>
</evidence>
<proteinExistence type="inferred from homology"/>
<dbReference type="SUPFAM" id="SSF49695">
    <property type="entry name" value="gamma-Crystallin-like"/>
    <property type="match status" value="2"/>
</dbReference>
<comment type="subunit">
    <text evidence="5">Homo/heterodimer, or complexes of higher-order. The structure of beta-crystallin oligomers seems to be stabilized through interactions between the N-terminal arms.</text>
</comment>
<dbReference type="GO" id="GO:0002088">
    <property type="term" value="P:lens development in camera-type eye"/>
    <property type="evidence" value="ECO:0007669"/>
    <property type="project" value="TreeGrafter"/>
</dbReference>
<feature type="domain" description="Beta/gamma crystallin 'Greek key'" evidence="8">
    <location>
        <begin position="1"/>
        <end position="38"/>
    </location>
</feature>
<dbReference type="PANTHER" id="PTHR11818:SF7">
    <property type="entry name" value="BETA-CRYSTALLIN A2"/>
    <property type="match status" value="1"/>
</dbReference>
<dbReference type="GO" id="GO:0005212">
    <property type="term" value="F:structural constituent of eye lens"/>
    <property type="evidence" value="ECO:0007669"/>
    <property type="project" value="UniProtKB-KW"/>
</dbReference>
<dbReference type="Gene3D" id="2.60.20.10">
    <property type="entry name" value="Crystallins"/>
    <property type="match status" value="2"/>
</dbReference>
<evidence type="ECO:0000256" key="4">
    <source>
        <dbReference type="ARBA" id="ARBA00022737"/>
    </source>
</evidence>
<dbReference type="SMART" id="SM00247">
    <property type="entry name" value="XTALbg"/>
    <property type="match status" value="2"/>
</dbReference>
<name>A0A091KCX7_EGRGA</name>
<gene>
    <name evidence="9" type="ORF">Z169_04698</name>
</gene>
<dbReference type="AlphaFoldDB" id="A0A091KCX7"/>
<evidence type="ECO:0000256" key="6">
    <source>
        <dbReference type="ARBA" id="ARBA00040560"/>
    </source>
</evidence>
<evidence type="ECO:0000313" key="9">
    <source>
        <dbReference type="EMBL" id="KFP21616.1"/>
    </source>
</evidence>
<comment type="similarity">
    <text evidence="2">Belongs to the beta/gamma-crystallin family.</text>
</comment>